<dbReference type="AlphaFoldDB" id="A0A0E0D1W4"/>
<sequence>MQIVLHISSFVKEHISNALNLSDYPTHDKATQAALILLTQDIADPPHARHPLLRATPARSSSYLTITLPPHNRHHHEDDDCCLRVIGRWTLGMVAPLAIGLEGNKQMHQRELKYEELCGKNELAGSESWTLGMVAPLAIGLEGNKQMHQRELKYEELCGKNELAGSESWNHDDHNDNSIVSLKQMLILTFSLLKKNHKLRIFATFSRTGMCIRIYFRQQKDTIFEV</sequence>
<evidence type="ECO:0000313" key="1">
    <source>
        <dbReference type="EnsemblPlants" id="OMERI03G18990.1"/>
    </source>
</evidence>
<name>A0A0E0D1W4_9ORYZ</name>
<keyword evidence="2" id="KW-1185">Reference proteome</keyword>
<proteinExistence type="predicted"/>
<evidence type="ECO:0000313" key="2">
    <source>
        <dbReference type="Proteomes" id="UP000008021"/>
    </source>
</evidence>
<organism evidence="1">
    <name type="scientific">Oryza meridionalis</name>
    <dbReference type="NCBI Taxonomy" id="40149"/>
    <lineage>
        <taxon>Eukaryota</taxon>
        <taxon>Viridiplantae</taxon>
        <taxon>Streptophyta</taxon>
        <taxon>Embryophyta</taxon>
        <taxon>Tracheophyta</taxon>
        <taxon>Spermatophyta</taxon>
        <taxon>Magnoliopsida</taxon>
        <taxon>Liliopsida</taxon>
        <taxon>Poales</taxon>
        <taxon>Poaceae</taxon>
        <taxon>BOP clade</taxon>
        <taxon>Oryzoideae</taxon>
        <taxon>Oryzeae</taxon>
        <taxon>Oryzinae</taxon>
        <taxon>Oryza</taxon>
    </lineage>
</organism>
<dbReference type="Gramene" id="OMERI03G18990.1">
    <property type="protein sequence ID" value="OMERI03G18990.1"/>
    <property type="gene ID" value="OMERI03G18990"/>
</dbReference>
<accession>A0A0E0D1W4</accession>
<reference evidence="1" key="2">
    <citation type="submission" date="2018-05" db="EMBL/GenBank/DDBJ databases">
        <title>OmerRS3 (Oryza meridionalis Reference Sequence Version 3).</title>
        <authorList>
            <person name="Zhang J."/>
            <person name="Kudrna D."/>
            <person name="Lee S."/>
            <person name="Talag J."/>
            <person name="Welchert J."/>
            <person name="Wing R.A."/>
        </authorList>
    </citation>
    <scope>NUCLEOTIDE SEQUENCE [LARGE SCALE GENOMIC DNA]</scope>
    <source>
        <strain evidence="1">cv. OR44</strain>
    </source>
</reference>
<dbReference type="HOGENOM" id="CLU_1257832_0_0_1"/>
<dbReference type="Proteomes" id="UP000008021">
    <property type="component" value="Chromosome 3"/>
</dbReference>
<reference evidence="1" key="1">
    <citation type="submission" date="2015-04" db="UniProtKB">
        <authorList>
            <consortium name="EnsemblPlants"/>
        </authorList>
    </citation>
    <scope>IDENTIFICATION</scope>
</reference>
<protein>
    <submittedName>
        <fullName evidence="1">Uncharacterized protein</fullName>
    </submittedName>
</protein>
<dbReference type="EnsemblPlants" id="OMERI03G18990.1">
    <property type="protein sequence ID" value="OMERI03G18990.1"/>
    <property type="gene ID" value="OMERI03G18990"/>
</dbReference>